<organism evidence="2 3">
    <name type="scientific">Nonomuraea coxensis DSM 45129</name>
    <dbReference type="NCBI Taxonomy" id="1122611"/>
    <lineage>
        <taxon>Bacteria</taxon>
        <taxon>Bacillati</taxon>
        <taxon>Actinomycetota</taxon>
        <taxon>Actinomycetes</taxon>
        <taxon>Streptosporangiales</taxon>
        <taxon>Streptosporangiaceae</taxon>
        <taxon>Nonomuraea</taxon>
    </lineage>
</organism>
<evidence type="ECO:0000256" key="1">
    <source>
        <dbReference type="SAM" id="MobiDB-lite"/>
    </source>
</evidence>
<proteinExistence type="predicted"/>
<keyword evidence="3" id="KW-1185">Reference proteome</keyword>
<reference evidence="2 3" key="1">
    <citation type="journal article" date="2021" name="ACS Chem. Biol.">
        <title>Genomic-Led Discovery of a Novel Glycopeptide Antibiotic by Nonomuraea coxensis DSM 45129.</title>
        <authorList>
            <person name="Yushchuk O."/>
            <person name="Vior N.M."/>
            <person name="Andreo-Vidal A."/>
            <person name="Berini F."/>
            <person name="Ruckert C."/>
            <person name="Busche T."/>
            <person name="Binda E."/>
            <person name="Kalinowski J."/>
            <person name="Truman A.W."/>
            <person name="Marinelli F."/>
        </authorList>
    </citation>
    <scope>NUCLEOTIDE SEQUENCE [LARGE SCALE GENOMIC DNA]</scope>
    <source>
        <strain evidence="2 3">DSM 45129</strain>
    </source>
</reference>
<accession>A0ABX8U2G7</accession>
<dbReference type="Proteomes" id="UP000824681">
    <property type="component" value="Chromosome"/>
</dbReference>
<evidence type="ECO:0000313" key="3">
    <source>
        <dbReference type="Proteomes" id="UP000824681"/>
    </source>
</evidence>
<sequence length="109" mass="11707">MTSGARLPGFQGQVTADPGVPGRPGPGWKDTWTPSTTYGTGVFSWQPSCGVKVWGITGGFSFAMGTRDAKRMITTNINIDRYGRHNSLDMAKTVIHAEFCPSGSPTRNN</sequence>
<dbReference type="EMBL" id="CP068985">
    <property type="protein sequence ID" value="QYC41946.1"/>
    <property type="molecule type" value="Genomic_DNA"/>
</dbReference>
<feature type="region of interest" description="Disordered" evidence="1">
    <location>
        <begin position="1"/>
        <end position="33"/>
    </location>
</feature>
<dbReference type="Gene3D" id="3.40.710.10">
    <property type="entry name" value="DD-peptidase/beta-lactamase superfamily"/>
    <property type="match status" value="1"/>
</dbReference>
<evidence type="ECO:0000313" key="2">
    <source>
        <dbReference type="EMBL" id="QYC41946.1"/>
    </source>
</evidence>
<dbReference type="InterPro" id="IPR012338">
    <property type="entry name" value="Beta-lactam/transpept-like"/>
</dbReference>
<name>A0ABX8U2G7_9ACTN</name>
<dbReference type="RefSeq" id="WP_157383434.1">
    <property type="nucleotide sequence ID" value="NZ_CP068985.1"/>
</dbReference>
<gene>
    <name evidence="2" type="ORF">Nocox_21710</name>
</gene>
<protein>
    <submittedName>
        <fullName evidence="2">Uncharacterized protein</fullName>
    </submittedName>
</protein>